<organism evidence="2 3">
    <name type="scientific">Sphingomonas hankyongi</name>
    <dbReference type="NCBI Taxonomy" id="2908209"/>
    <lineage>
        <taxon>Bacteria</taxon>
        <taxon>Pseudomonadati</taxon>
        <taxon>Pseudomonadota</taxon>
        <taxon>Alphaproteobacteria</taxon>
        <taxon>Sphingomonadales</taxon>
        <taxon>Sphingomonadaceae</taxon>
        <taxon>Sphingomonas</taxon>
    </lineage>
</organism>
<accession>A0ABT0S0Z8</accession>
<reference evidence="2" key="1">
    <citation type="submission" date="2022-05" db="EMBL/GenBank/DDBJ databases">
        <authorList>
            <person name="Jo J.-H."/>
            <person name="Im W.-T."/>
        </authorList>
    </citation>
    <scope>NUCLEOTIDE SEQUENCE</scope>
    <source>
        <strain evidence="2">SE220</strain>
    </source>
</reference>
<feature type="signal peptide" evidence="1">
    <location>
        <begin position="1"/>
        <end position="25"/>
    </location>
</feature>
<dbReference type="Proteomes" id="UP001165342">
    <property type="component" value="Unassembled WGS sequence"/>
</dbReference>
<gene>
    <name evidence="2" type="ORF">LZ538_05600</name>
</gene>
<name>A0ABT0S0Z8_9SPHN</name>
<feature type="chain" id="PRO_5046584731" evidence="1">
    <location>
        <begin position="26"/>
        <end position="116"/>
    </location>
</feature>
<dbReference type="InterPro" id="IPR030972">
    <property type="entry name" value="UrcA_uranyl"/>
</dbReference>
<dbReference type="NCBIfam" id="TIGR04433">
    <property type="entry name" value="UrcA_uranyl"/>
    <property type="match status" value="1"/>
</dbReference>
<dbReference type="EMBL" id="JAMGBE010000002">
    <property type="protein sequence ID" value="MCL6729532.1"/>
    <property type="molecule type" value="Genomic_DNA"/>
</dbReference>
<evidence type="ECO:0000256" key="1">
    <source>
        <dbReference type="SAM" id="SignalP"/>
    </source>
</evidence>
<proteinExistence type="predicted"/>
<comment type="caution">
    <text evidence="2">The sequence shown here is derived from an EMBL/GenBank/DDBJ whole genome shotgun (WGS) entry which is preliminary data.</text>
</comment>
<protein>
    <submittedName>
        <fullName evidence="2">UrcA family protein</fullName>
    </submittedName>
</protein>
<sequence>MLKTFPAMAALVAASALVLPTVSHAQTSDSVVVPYSGINLSSLAGQQQLKRRVSNAADIVCAAGMSPDLAVVRADRVCTSDAITRAAPAVEAAIDNYRRGSVEVLGAAAGITVSAH</sequence>
<dbReference type="RefSeq" id="WP_249831028.1">
    <property type="nucleotide sequence ID" value="NZ_JAMGBE010000002.1"/>
</dbReference>
<evidence type="ECO:0000313" key="3">
    <source>
        <dbReference type="Proteomes" id="UP001165342"/>
    </source>
</evidence>
<keyword evidence="3" id="KW-1185">Reference proteome</keyword>
<keyword evidence="1" id="KW-0732">Signal</keyword>
<evidence type="ECO:0000313" key="2">
    <source>
        <dbReference type="EMBL" id="MCL6729532.1"/>
    </source>
</evidence>